<evidence type="ECO:0000313" key="1">
    <source>
        <dbReference type="EMBL" id="MBM6819044.1"/>
    </source>
</evidence>
<sequence length="385" mass="44732">MVKAMRKVIYLRDQSNFKRYINSLLEEVDFTPIVNLVPNEIKSITFVIPGMPAFSGGHTSILRLGTELSKRGYDVGYVSFAPQNIEDMKKNAEINLSNYKGKILGDDITKVKSDIVIATSWESVYYSRKMSGYKMYFIQDYEPYFNLYGESYIMAQKSYEVGYHMVSLGKWNKHMIEKECRINSELDYITFPYEGKEYFAQERNFDSYNNKKEFNFAVYIKDVGKRAPYLIQYLLTKLKNDFSKEGITLNIKYYGEDKNFKCEGGENIGKLNKSELLNLYNTSDFGLVASLTNISLVPYEMLATGLPVIEFKEGTFEYFFPDNTAIVTTFDYNDFYKQVKEAINNPNKLKEMNKNSMKYLSELSWEKTTDEFVGILDRISSRKGE</sequence>
<dbReference type="EMBL" id="JACJLL010000031">
    <property type="protein sequence ID" value="MBM6819044.1"/>
    <property type="molecule type" value="Genomic_DNA"/>
</dbReference>
<dbReference type="Gene3D" id="3.40.50.11090">
    <property type="match status" value="1"/>
</dbReference>
<comment type="caution">
    <text evidence="1">The sequence shown here is derived from an EMBL/GenBank/DDBJ whole genome shotgun (WGS) entry which is preliminary data.</text>
</comment>
<proteinExistence type="predicted"/>
<organism evidence="1 2">
    <name type="scientific">Clostridium saudiense</name>
    <dbReference type="NCBI Taxonomy" id="1414720"/>
    <lineage>
        <taxon>Bacteria</taxon>
        <taxon>Bacillati</taxon>
        <taxon>Bacillota</taxon>
        <taxon>Clostridia</taxon>
        <taxon>Eubacteriales</taxon>
        <taxon>Clostridiaceae</taxon>
        <taxon>Clostridium</taxon>
    </lineage>
</organism>
<accession>A0ABS2FFA5</accession>
<dbReference type="SUPFAM" id="SSF53756">
    <property type="entry name" value="UDP-Glycosyltransferase/glycogen phosphorylase"/>
    <property type="match status" value="1"/>
</dbReference>
<reference evidence="1 2" key="1">
    <citation type="journal article" date="2021" name="Sci. Rep.">
        <title>The distribution of antibiotic resistance genes in chicken gut microbiota commensals.</title>
        <authorList>
            <person name="Juricova H."/>
            <person name="Matiasovicova J."/>
            <person name="Kubasova T."/>
            <person name="Cejkova D."/>
            <person name="Rychlik I."/>
        </authorList>
    </citation>
    <scope>NUCLEOTIDE SEQUENCE [LARGE SCALE GENOMIC DNA]</scope>
    <source>
        <strain evidence="1 2">An435</strain>
    </source>
</reference>
<name>A0ABS2FFA5_9CLOT</name>
<protein>
    <submittedName>
        <fullName evidence="1">Glycosyltransferase family 4 protein</fullName>
    </submittedName>
</protein>
<dbReference type="Gene3D" id="3.40.50.2000">
    <property type="entry name" value="Glycogen Phosphorylase B"/>
    <property type="match status" value="1"/>
</dbReference>
<evidence type="ECO:0000313" key="2">
    <source>
        <dbReference type="Proteomes" id="UP000767334"/>
    </source>
</evidence>
<gene>
    <name evidence="1" type="ORF">H6A19_06780</name>
</gene>
<keyword evidence="2" id="KW-1185">Reference proteome</keyword>
<dbReference type="Proteomes" id="UP000767334">
    <property type="component" value="Unassembled WGS sequence"/>
</dbReference>